<dbReference type="GeneID" id="80348314"/>
<dbReference type="InterPro" id="IPR039708">
    <property type="entry name" value="MT1774/Rv1733c-like"/>
</dbReference>
<evidence type="ECO:0000313" key="3">
    <source>
        <dbReference type="Proteomes" id="UP000516173"/>
    </source>
</evidence>
<dbReference type="EMBL" id="AP023396">
    <property type="protein sequence ID" value="BCK56031.1"/>
    <property type="molecule type" value="Genomic_DNA"/>
</dbReference>
<evidence type="ECO:0000256" key="1">
    <source>
        <dbReference type="SAM" id="Phobius"/>
    </source>
</evidence>
<dbReference type="Proteomes" id="UP000516173">
    <property type="component" value="Chromosome"/>
</dbReference>
<name>A0A7G1KMH6_9NOCA</name>
<dbReference type="PANTHER" id="PTHR42305:SF1">
    <property type="entry name" value="MEMBRANE PROTEIN RV1733C-RELATED"/>
    <property type="match status" value="1"/>
</dbReference>
<dbReference type="AlphaFoldDB" id="A0A7G1KMH6"/>
<dbReference type="KEGG" id="nwl:NWFMUON74_38030"/>
<proteinExistence type="predicted"/>
<sequence length="210" mass="23030">MRAEEPDAVRANAAYPWPASRWWRTAPWSRNPLLRVSDRFESGVRVMAIVVALGAVPVCGAIGTAGYTDAQAEIRADNAAKTQVTATITDEPVRVSAIVNDTGDNRYETVVRWSEGGETGQASTDVDPTARPGDHVTLWVGRDGRPTNPPVPVGTAAWRGIGLALGFLVEIGTCIAVMVWLTTWLVDRCHRAQWAREWRTISRPIEQDKQ</sequence>
<dbReference type="PANTHER" id="PTHR42305">
    <property type="entry name" value="MEMBRANE PROTEIN RV1733C-RELATED"/>
    <property type="match status" value="1"/>
</dbReference>
<protein>
    <submittedName>
        <fullName evidence="2">Membrane protein</fullName>
    </submittedName>
</protein>
<accession>A0A7G1KMH6</accession>
<reference evidence="2 3" key="1">
    <citation type="submission" date="2020-08" db="EMBL/GenBank/DDBJ databases">
        <title>Genome Sequencing of Nocardia wallacei strain FMUON74 and assembly.</title>
        <authorList>
            <person name="Toyokawa M."/>
            <person name="Uesaka K."/>
        </authorList>
    </citation>
    <scope>NUCLEOTIDE SEQUENCE [LARGE SCALE GENOMIC DNA]</scope>
    <source>
        <strain evidence="2 3">FMUON74</strain>
    </source>
</reference>
<dbReference type="RefSeq" id="WP_425300500.1">
    <property type="nucleotide sequence ID" value="NZ_AP023396.1"/>
</dbReference>
<keyword evidence="3" id="KW-1185">Reference proteome</keyword>
<gene>
    <name evidence="2" type="ORF">NWFMUON74_38030</name>
</gene>
<keyword evidence="1" id="KW-0812">Transmembrane</keyword>
<evidence type="ECO:0000313" key="2">
    <source>
        <dbReference type="EMBL" id="BCK56031.1"/>
    </source>
</evidence>
<keyword evidence="1" id="KW-1133">Transmembrane helix</keyword>
<organism evidence="2 3">
    <name type="scientific">Nocardia wallacei</name>
    <dbReference type="NCBI Taxonomy" id="480035"/>
    <lineage>
        <taxon>Bacteria</taxon>
        <taxon>Bacillati</taxon>
        <taxon>Actinomycetota</taxon>
        <taxon>Actinomycetes</taxon>
        <taxon>Mycobacteriales</taxon>
        <taxon>Nocardiaceae</taxon>
        <taxon>Nocardia</taxon>
    </lineage>
</organism>
<keyword evidence="1" id="KW-0472">Membrane</keyword>
<feature type="transmembrane region" description="Helical" evidence="1">
    <location>
        <begin position="161"/>
        <end position="186"/>
    </location>
</feature>
<feature type="transmembrane region" description="Helical" evidence="1">
    <location>
        <begin position="44"/>
        <end position="67"/>
    </location>
</feature>